<name>A0ABX1XVV6_9BACL</name>
<dbReference type="Pfam" id="PF11799">
    <property type="entry name" value="IMS_C"/>
    <property type="match status" value="1"/>
</dbReference>
<evidence type="ECO:0000313" key="2">
    <source>
        <dbReference type="EMBL" id="NOU72539.1"/>
    </source>
</evidence>
<comment type="caution">
    <text evidence="2">The sequence shown here is derived from an EMBL/GenBank/DDBJ whole genome shotgun (WGS) entry which is preliminary data.</text>
</comment>
<accession>A0ABX1XVV6</accession>
<evidence type="ECO:0000313" key="3">
    <source>
        <dbReference type="Proteomes" id="UP000616779"/>
    </source>
</evidence>
<dbReference type="EMBL" id="WHOA01000095">
    <property type="protein sequence ID" value="NOU72539.1"/>
    <property type="molecule type" value="Genomic_DNA"/>
</dbReference>
<dbReference type="InterPro" id="IPR017961">
    <property type="entry name" value="DNA_pol_Y-fam_little_finger"/>
</dbReference>
<gene>
    <name evidence="2" type="ORF">GC098_14070</name>
</gene>
<evidence type="ECO:0000259" key="1">
    <source>
        <dbReference type="Pfam" id="PF11799"/>
    </source>
</evidence>
<dbReference type="Proteomes" id="UP000616779">
    <property type="component" value="Unassembled WGS sequence"/>
</dbReference>
<organism evidence="2 3">
    <name type="scientific">Paenibacillus phytorum</name>
    <dbReference type="NCBI Taxonomy" id="2654977"/>
    <lineage>
        <taxon>Bacteria</taxon>
        <taxon>Bacillati</taxon>
        <taxon>Bacillota</taxon>
        <taxon>Bacilli</taxon>
        <taxon>Bacillales</taxon>
        <taxon>Paenibacillaceae</taxon>
        <taxon>Paenibacillus</taxon>
    </lineage>
</organism>
<feature type="domain" description="DNA polymerase Y-family little finger" evidence="1">
    <location>
        <begin position="8"/>
        <end position="45"/>
    </location>
</feature>
<protein>
    <recommendedName>
        <fullName evidence="1">DNA polymerase Y-family little finger domain-containing protein</fullName>
    </recommendedName>
</protein>
<reference evidence="2 3" key="1">
    <citation type="submission" date="2019-10" db="EMBL/GenBank/DDBJ databases">
        <title>Description of Paenibacillus terrestris sp. nov.</title>
        <authorList>
            <person name="Carlier A."/>
            <person name="Qi S."/>
        </authorList>
    </citation>
    <scope>NUCLEOTIDE SEQUENCE [LARGE SCALE GENOMIC DNA]</scope>
    <source>
        <strain evidence="2 3">LMG 31458</strain>
    </source>
</reference>
<sequence length="94" mass="10498">MLPKLCANNTLKVYRSVREVFHRNWNGLPVRKVGVTLGSLVDEKQGAVLTAAAAPFIKPKMQISSILALFRRSLKQPSNGIMWIFVIFGGWSLD</sequence>
<proteinExistence type="predicted"/>
<keyword evidence="3" id="KW-1185">Reference proteome</keyword>